<protein>
    <recommendedName>
        <fullName evidence="9">Protein stum</fullName>
    </recommendedName>
</protein>
<feature type="compositionally biased region" description="Basic and acidic residues" evidence="5">
    <location>
        <begin position="254"/>
        <end position="265"/>
    </location>
</feature>
<organism evidence="7 8">
    <name type="scientific">Dendroctonus ponderosae</name>
    <name type="common">Mountain pine beetle</name>
    <dbReference type="NCBI Taxonomy" id="77166"/>
    <lineage>
        <taxon>Eukaryota</taxon>
        <taxon>Metazoa</taxon>
        <taxon>Ecdysozoa</taxon>
        <taxon>Arthropoda</taxon>
        <taxon>Hexapoda</taxon>
        <taxon>Insecta</taxon>
        <taxon>Pterygota</taxon>
        <taxon>Neoptera</taxon>
        <taxon>Endopterygota</taxon>
        <taxon>Coleoptera</taxon>
        <taxon>Polyphaga</taxon>
        <taxon>Cucujiformia</taxon>
        <taxon>Curculionidae</taxon>
        <taxon>Scolytinae</taxon>
        <taxon>Dendroctonus</taxon>
    </lineage>
</organism>
<dbReference type="PANTHER" id="PTHR21676">
    <property type="entry name" value="PROTEIN STUM"/>
    <property type="match status" value="1"/>
</dbReference>
<evidence type="ECO:0000256" key="4">
    <source>
        <dbReference type="ARBA" id="ARBA00023136"/>
    </source>
</evidence>
<dbReference type="Pfam" id="PF15795">
    <property type="entry name" value="Spec3"/>
    <property type="match status" value="1"/>
</dbReference>
<reference evidence="8" key="1">
    <citation type="journal article" date="2013" name="Genome Biol.">
        <title>Draft genome of the mountain pine beetle, Dendroctonus ponderosae Hopkins, a major forest pest.</title>
        <authorList>
            <person name="Keeling C.I."/>
            <person name="Yuen M.M."/>
            <person name="Liao N.Y."/>
            <person name="Docking T.R."/>
            <person name="Chan S.K."/>
            <person name="Taylor G.A."/>
            <person name="Palmquist D.L."/>
            <person name="Jackman S.D."/>
            <person name="Nguyen A."/>
            <person name="Li M."/>
            <person name="Henderson H."/>
            <person name="Janes J.K."/>
            <person name="Zhao Y."/>
            <person name="Pandoh P."/>
            <person name="Moore R."/>
            <person name="Sperling F.A."/>
            <person name="Huber D.P."/>
            <person name="Birol I."/>
            <person name="Jones S.J."/>
            <person name="Bohlmann J."/>
        </authorList>
    </citation>
    <scope>NUCLEOTIDE SEQUENCE</scope>
</reference>
<name>A0AAR5PPK8_DENPD</name>
<dbReference type="GO" id="GO:0016020">
    <property type="term" value="C:membrane"/>
    <property type="evidence" value="ECO:0007669"/>
    <property type="project" value="UniProtKB-SubCell"/>
</dbReference>
<accession>A0AAR5PPK8</accession>
<dbReference type="PANTHER" id="PTHR21676:SF6">
    <property type="entry name" value="PROTEIN STUM"/>
    <property type="match status" value="1"/>
</dbReference>
<evidence type="ECO:0000256" key="5">
    <source>
        <dbReference type="SAM" id="MobiDB-lite"/>
    </source>
</evidence>
<dbReference type="AlphaFoldDB" id="A0AAR5PPK8"/>
<dbReference type="GO" id="GO:0050954">
    <property type="term" value="P:sensory perception of mechanical stimulus"/>
    <property type="evidence" value="ECO:0007669"/>
    <property type="project" value="TreeGrafter"/>
</dbReference>
<evidence type="ECO:0000256" key="1">
    <source>
        <dbReference type="ARBA" id="ARBA00004141"/>
    </source>
</evidence>
<feature type="transmembrane region" description="Helical" evidence="6">
    <location>
        <begin position="373"/>
        <end position="390"/>
    </location>
</feature>
<evidence type="ECO:0000256" key="2">
    <source>
        <dbReference type="ARBA" id="ARBA00022692"/>
    </source>
</evidence>
<dbReference type="GO" id="GO:0071683">
    <property type="term" value="C:sensory dendrite"/>
    <property type="evidence" value="ECO:0007669"/>
    <property type="project" value="TreeGrafter"/>
</dbReference>
<dbReference type="InterPro" id="IPR026673">
    <property type="entry name" value="SPEC3/Stum"/>
</dbReference>
<comment type="subcellular location">
    <subcellularLocation>
        <location evidence="1">Membrane</location>
        <topology evidence="1">Multi-pass membrane protein</topology>
    </subcellularLocation>
</comment>
<evidence type="ECO:0000256" key="6">
    <source>
        <dbReference type="SAM" id="Phobius"/>
    </source>
</evidence>
<dbReference type="GO" id="GO:0042330">
    <property type="term" value="P:taxis"/>
    <property type="evidence" value="ECO:0007669"/>
    <property type="project" value="TreeGrafter"/>
</dbReference>
<dbReference type="EnsemblMetazoa" id="XM_019907162.1">
    <property type="protein sequence ID" value="XP_019762721.1"/>
    <property type="gene ID" value="LOC109539432"/>
</dbReference>
<evidence type="ECO:0008006" key="9">
    <source>
        <dbReference type="Google" id="ProtNLM"/>
    </source>
</evidence>
<reference evidence="7" key="2">
    <citation type="submission" date="2024-08" db="UniProtKB">
        <authorList>
            <consortium name="EnsemblMetazoa"/>
        </authorList>
    </citation>
    <scope>IDENTIFICATION</scope>
</reference>
<keyword evidence="8" id="KW-1185">Reference proteome</keyword>
<evidence type="ECO:0000256" key="3">
    <source>
        <dbReference type="ARBA" id="ARBA00022989"/>
    </source>
</evidence>
<evidence type="ECO:0000313" key="8">
    <source>
        <dbReference type="Proteomes" id="UP000019118"/>
    </source>
</evidence>
<sequence length="425" mass="47177">MTFIYVAPLHEEYNGYGHVENGVNAVNGHAGTVHLLLIAANGNFSSHLGSCFAVFLRKIIYCLSLLLEKNEFFPFISVKTRAIFSLPPSQQQPPPEEDASAKEELPPNRCKRFLTSCSKALTCGSCLTLGCKACQRSKSTSRNEEEAEAAQGCFKSLTKKLTKEAKEQVRINIEDENGQTESRTLWQKVCCRQNKVGDSSGCFPKFGRSKERASVRTTSFLESEVQGRSKCCSKEGCGSFFRKIFCSGCCKKNEEPQPAGARKESMISGKKKSLTPTSVPPPEEIKPKIDASLVEHTSHMKGAIPVLPVWLAWFCCIMNCIGPGTGTILSGMFCLCIGKPRFSQKDGPKPRIGAFIIDLIIGFSQFFTVLFCLVGWGWSIWWGVIMVKIARKHKKFKHLQMLEDAAGKPQPLAGHQKRDVERHRP</sequence>
<dbReference type="Proteomes" id="UP000019118">
    <property type="component" value="Unassembled WGS sequence"/>
</dbReference>
<feature type="region of interest" description="Disordered" evidence="5">
    <location>
        <begin position="254"/>
        <end position="284"/>
    </location>
</feature>
<keyword evidence="2 6" id="KW-0812">Transmembrane</keyword>
<dbReference type="GO" id="GO:0019230">
    <property type="term" value="P:proprioception"/>
    <property type="evidence" value="ECO:0007669"/>
    <property type="project" value="TreeGrafter"/>
</dbReference>
<evidence type="ECO:0000313" key="7">
    <source>
        <dbReference type="EnsemblMetazoa" id="XP_019762721.1"/>
    </source>
</evidence>
<proteinExistence type="predicted"/>
<keyword evidence="3 6" id="KW-1133">Transmembrane helix</keyword>
<keyword evidence="4 6" id="KW-0472">Membrane</keyword>